<protein>
    <submittedName>
        <fullName evidence="1">ABC transporter ATP-binding protein</fullName>
    </submittedName>
</protein>
<dbReference type="EMBL" id="JBBKAR010000004">
    <property type="protein sequence ID" value="MEJ8302744.1"/>
    <property type="molecule type" value="Genomic_DNA"/>
</dbReference>
<accession>A0ACC6P767</accession>
<sequence>MKSLLQSNKSFVFVTLILVLLTSTAATIAPILVQLMPNQTKSMDLSTFGVVFAAMVLSFFLQFGLLIYRENFAAAFNTRHLSSLLRKMHGLSYDAYAKSEPTYLINRIFAAVDHLYLFMVNGVEGLARSLLTIVIALVLAFSVHWSIFLGLFVLLPINVWGFRFINQKLKSKMEVMQEQGATSNKDLVATFSNADQIKSQPHYETLEQLVIPGIGRMYRTLAETNKFAQGSSSIIDFINRLFQNLLYLSVTYAIVRQWLPLSSIVVIGLILPIFFNALSGLTQVNLNLKTLESSWQFVKKELDRQKETDGSVELAPITTIQLHQPSFERDGKSLHYRIEEEWGRGQVVYVQGPSGSGKSSLIKGVLSFHSGEGLSINNVPAAQIRKASLREKIAYVPQHAPILSRSLEENIGWGNRLTEQQKNGLERTRLLAPLFKNKTWDTQLTENGANLSGGEKQRIAIARVLLREADVILLDESTSSIDPASADDIFRDLIEAAAEKIIIYTSHNREMIRHATHILSIETEN</sequence>
<keyword evidence="2" id="KW-1185">Reference proteome</keyword>
<reference evidence="1" key="1">
    <citation type="submission" date="2024-03" db="EMBL/GenBank/DDBJ databases">
        <title>Whole genome sequecning of epiphytes from Marcgravia umbellata leaves.</title>
        <authorList>
            <person name="Kumar G."/>
            <person name="Savka M.A."/>
        </authorList>
    </citation>
    <scope>NUCLEOTIDE SEQUENCE</scope>
    <source>
        <strain evidence="1">RIT_BL5</strain>
    </source>
</reference>
<organism evidence="1 2">
    <name type="scientific">Saccharibacillus sacchari</name>
    <dbReference type="NCBI Taxonomy" id="456493"/>
    <lineage>
        <taxon>Bacteria</taxon>
        <taxon>Bacillati</taxon>
        <taxon>Bacillota</taxon>
        <taxon>Bacilli</taxon>
        <taxon>Bacillales</taxon>
        <taxon>Paenibacillaceae</taxon>
        <taxon>Saccharibacillus</taxon>
    </lineage>
</organism>
<name>A0ACC6P767_9BACL</name>
<keyword evidence="1" id="KW-0067">ATP-binding</keyword>
<gene>
    <name evidence="1" type="ORF">WKI47_02310</name>
</gene>
<evidence type="ECO:0000313" key="1">
    <source>
        <dbReference type="EMBL" id="MEJ8302744.1"/>
    </source>
</evidence>
<dbReference type="Proteomes" id="UP001380953">
    <property type="component" value="Unassembled WGS sequence"/>
</dbReference>
<keyword evidence="1" id="KW-0547">Nucleotide-binding</keyword>
<evidence type="ECO:0000313" key="2">
    <source>
        <dbReference type="Proteomes" id="UP001380953"/>
    </source>
</evidence>
<proteinExistence type="predicted"/>
<comment type="caution">
    <text evidence="1">The sequence shown here is derived from an EMBL/GenBank/DDBJ whole genome shotgun (WGS) entry which is preliminary data.</text>
</comment>